<evidence type="ECO:0000256" key="1">
    <source>
        <dbReference type="PIRSR" id="PIRSR637460-1"/>
    </source>
</evidence>
<feature type="active site" evidence="1">
    <location>
        <position position="271"/>
    </location>
</feature>
<feature type="disulfide bond" evidence="2">
    <location>
        <begin position="199"/>
        <end position="249"/>
    </location>
</feature>
<name>A0A427SZI5_9PSEU</name>
<accession>A0A427SZI5</accession>
<dbReference type="GO" id="GO:0004806">
    <property type="term" value="F:triacylglycerol lipase activity"/>
    <property type="evidence" value="ECO:0007669"/>
    <property type="project" value="TreeGrafter"/>
</dbReference>
<dbReference type="Gene3D" id="3.40.50.1110">
    <property type="entry name" value="SGNH hydrolase"/>
    <property type="match status" value="1"/>
</dbReference>
<sequence length="289" mass="29695">MRITRLLTAVVSAAILLPASAAVASPASAATVGSYVALGDSYTSGPFIPTQRLDPLGCGRSTANYPSVLAAALHAGRFTDVSCAGADTTNLTRPQGVPFNGTNPPQLGALRIDTDLVTLGIGGNDYGIFGSLTSTCPGLRASDPTGNPCEEHFKGAIGSAIDNIGPRVEAVLAAIHERSPKARVVLVGYPRIAPDRGYCPDVLPFADGDYAWLNGVEEKLNATLSDAADADGATEFVDTFGPSRGHDACARGGAAWINGKDQNVFEAAAYHPFKAGMAGVAGVVLRALR</sequence>
<comment type="caution">
    <text evidence="5">The sequence shown here is derived from an EMBL/GenBank/DDBJ whole genome shotgun (WGS) entry which is preliminary data.</text>
</comment>
<feature type="domain" description="SGNH hydrolase-type esterase" evidence="4">
    <location>
        <begin position="37"/>
        <end position="277"/>
    </location>
</feature>
<protein>
    <submittedName>
        <fullName evidence="5">SGNH/GDSL hydrolase family protein</fullName>
    </submittedName>
</protein>
<dbReference type="EMBL" id="RSEC01000060">
    <property type="protein sequence ID" value="RSD10628.1"/>
    <property type="molecule type" value="Genomic_DNA"/>
</dbReference>
<dbReference type="Pfam" id="PF13472">
    <property type="entry name" value="Lipase_GDSL_2"/>
    <property type="match status" value="1"/>
</dbReference>
<dbReference type="InterPro" id="IPR036514">
    <property type="entry name" value="SGNH_hydro_sf"/>
</dbReference>
<dbReference type="InterPro" id="IPR037460">
    <property type="entry name" value="SEST-like"/>
</dbReference>
<dbReference type="OrthoDB" id="5503950at2"/>
<dbReference type="Proteomes" id="UP000267081">
    <property type="component" value="Unassembled WGS sequence"/>
</dbReference>
<reference evidence="5 6" key="1">
    <citation type="submission" date="2018-12" db="EMBL/GenBank/DDBJ databases">
        <title>Amycolatopsis eburnea sp. nov. actinomycete associate with arbuscular mycorrhiza fungal spore.</title>
        <authorList>
            <person name="Lumyong S."/>
            <person name="Chaiya L."/>
        </authorList>
    </citation>
    <scope>NUCLEOTIDE SEQUENCE [LARGE SCALE GENOMIC DNA]</scope>
    <source>
        <strain evidence="5 6">GLM-1</strain>
    </source>
</reference>
<feature type="chain" id="PRO_5019158181" evidence="3">
    <location>
        <begin position="30"/>
        <end position="289"/>
    </location>
</feature>
<dbReference type="PANTHER" id="PTHR37981:SF1">
    <property type="entry name" value="SGNH HYDROLASE-TYPE ESTERASE DOMAIN-CONTAINING PROTEIN"/>
    <property type="match status" value="1"/>
</dbReference>
<evidence type="ECO:0000256" key="2">
    <source>
        <dbReference type="PIRSR" id="PIRSR637460-2"/>
    </source>
</evidence>
<feature type="active site" description="Nucleophile" evidence="1">
    <location>
        <position position="41"/>
    </location>
</feature>
<dbReference type="SUPFAM" id="SSF52266">
    <property type="entry name" value="SGNH hydrolase"/>
    <property type="match status" value="1"/>
</dbReference>
<feature type="disulfide bond" evidence="2">
    <location>
        <begin position="136"/>
        <end position="149"/>
    </location>
</feature>
<organism evidence="5 6">
    <name type="scientific">Amycolatopsis eburnea</name>
    <dbReference type="NCBI Taxonomy" id="2267691"/>
    <lineage>
        <taxon>Bacteria</taxon>
        <taxon>Bacillati</taxon>
        <taxon>Actinomycetota</taxon>
        <taxon>Actinomycetes</taxon>
        <taxon>Pseudonocardiales</taxon>
        <taxon>Pseudonocardiaceae</taxon>
        <taxon>Amycolatopsis</taxon>
    </lineage>
</organism>
<dbReference type="PANTHER" id="PTHR37981">
    <property type="entry name" value="LIPASE 2"/>
    <property type="match status" value="1"/>
</dbReference>
<feature type="disulfide bond" evidence="2">
    <location>
        <begin position="58"/>
        <end position="83"/>
    </location>
</feature>
<evidence type="ECO:0000313" key="5">
    <source>
        <dbReference type="EMBL" id="RSD10628.1"/>
    </source>
</evidence>
<dbReference type="GO" id="GO:0019433">
    <property type="term" value="P:triglyceride catabolic process"/>
    <property type="evidence" value="ECO:0007669"/>
    <property type="project" value="TreeGrafter"/>
</dbReference>
<evidence type="ECO:0000259" key="4">
    <source>
        <dbReference type="Pfam" id="PF13472"/>
    </source>
</evidence>
<evidence type="ECO:0000256" key="3">
    <source>
        <dbReference type="SAM" id="SignalP"/>
    </source>
</evidence>
<dbReference type="RefSeq" id="WP_125314772.1">
    <property type="nucleotide sequence ID" value="NZ_RSEC01000060.1"/>
</dbReference>
<keyword evidence="3" id="KW-0732">Signal</keyword>
<feature type="signal peptide" evidence="3">
    <location>
        <begin position="1"/>
        <end position="29"/>
    </location>
</feature>
<keyword evidence="6" id="KW-1185">Reference proteome</keyword>
<keyword evidence="5" id="KW-0378">Hydrolase</keyword>
<dbReference type="AlphaFoldDB" id="A0A427SZI5"/>
<dbReference type="CDD" id="cd01823">
    <property type="entry name" value="SEST_like"/>
    <property type="match status" value="1"/>
</dbReference>
<proteinExistence type="predicted"/>
<gene>
    <name evidence="5" type="ORF">EIY87_37995</name>
</gene>
<dbReference type="InterPro" id="IPR013830">
    <property type="entry name" value="SGNH_hydro"/>
</dbReference>
<evidence type="ECO:0000313" key="6">
    <source>
        <dbReference type="Proteomes" id="UP000267081"/>
    </source>
</evidence>
<keyword evidence="2" id="KW-1015">Disulfide bond</keyword>